<evidence type="ECO:0000313" key="6">
    <source>
        <dbReference type="Proteomes" id="UP000070174"/>
    </source>
</evidence>
<keyword evidence="5" id="KW-0808">Transferase</keyword>
<dbReference type="CDD" id="cd00165">
    <property type="entry name" value="S4"/>
    <property type="match status" value="1"/>
</dbReference>
<comment type="caution">
    <text evidence="5">The sequence shown here is derived from an EMBL/GenBank/DDBJ whole genome shotgun (WGS) entry which is preliminary data.</text>
</comment>
<dbReference type="InterPro" id="IPR036986">
    <property type="entry name" value="S4_RNA-bd_sf"/>
</dbReference>
<reference evidence="5 6" key="1">
    <citation type="submission" date="2016-01" db="EMBL/GenBank/DDBJ databases">
        <authorList>
            <person name="Oliw E.H."/>
        </authorList>
    </citation>
    <scope>NUCLEOTIDE SEQUENCE [LARGE SCALE GENOMIC DNA]</scope>
    <source>
        <strain evidence="5 6">CMW7756A</strain>
    </source>
</reference>
<dbReference type="Gene3D" id="3.40.50.150">
    <property type="entry name" value="Vaccinia Virus protein VP39"/>
    <property type="match status" value="1"/>
</dbReference>
<dbReference type="InterPro" id="IPR047048">
    <property type="entry name" value="TlyA"/>
</dbReference>
<dbReference type="SMART" id="SM00363">
    <property type="entry name" value="S4"/>
    <property type="match status" value="1"/>
</dbReference>
<organism evidence="5">
    <name type="scientific">Peptoniphilus harei</name>
    <dbReference type="NCBI Taxonomy" id="54005"/>
    <lineage>
        <taxon>Bacteria</taxon>
        <taxon>Bacillati</taxon>
        <taxon>Bacillota</taxon>
        <taxon>Tissierellia</taxon>
        <taxon>Tissierellales</taxon>
        <taxon>Peptoniphilaceae</taxon>
        <taxon>Peptoniphilus</taxon>
    </lineage>
</organism>
<dbReference type="PANTHER" id="PTHR32319:SF0">
    <property type="entry name" value="BACTERIAL HEMOLYSIN-LIKE PROTEIN"/>
    <property type="match status" value="1"/>
</dbReference>
<accession>A0A133PQ54</accession>
<dbReference type="SUPFAM" id="SSF53335">
    <property type="entry name" value="S-adenosyl-L-methionine-dependent methyltransferases"/>
    <property type="match status" value="1"/>
</dbReference>
<evidence type="ECO:0000256" key="3">
    <source>
        <dbReference type="PROSITE-ProRule" id="PRU00182"/>
    </source>
</evidence>
<dbReference type="InterPro" id="IPR002942">
    <property type="entry name" value="S4_RNA-bd"/>
</dbReference>
<dbReference type="SUPFAM" id="SSF55174">
    <property type="entry name" value="Alpha-L RNA-binding motif"/>
    <property type="match status" value="1"/>
</dbReference>
<dbReference type="Pfam" id="PF01479">
    <property type="entry name" value="S4"/>
    <property type="match status" value="1"/>
</dbReference>
<feature type="domain" description="RNA-binding S4" evidence="4">
    <location>
        <begin position="4"/>
        <end position="66"/>
    </location>
</feature>
<dbReference type="GO" id="GO:0008168">
    <property type="term" value="F:methyltransferase activity"/>
    <property type="evidence" value="ECO:0007669"/>
    <property type="project" value="UniProtKB-KW"/>
</dbReference>
<evidence type="ECO:0000313" key="5">
    <source>
        <dbReference type="EMBL" id="KXA30773.1"/>
    </source>
</evidence>
<evidence type="ECO:0000256" key="2">
    <source>
        <dbReference type="ARBA" id="ARBA00029460"/>
    </source>
</evidence>
<comment type="similarity">
    <text evidence="2">Belongs to the TlyA family.</text>
</comment>
<dbReference type="PANTHER" id="PTHR32319">
    <property type="entry name" value="BACTERIAL HEMOLYSIN-LIKE PROTEIN"/>
    <property type="match status" value="1"/>
</dbReference>
<protein>
    <submittedName>
        <fullName evidence="5">Ribosomal RNA large subunit methyltransferase J</fullName>
    </submittedName>
</protein>
<dbReference type="PATRIC" id="fig|54005.3.peg.768"/>
<dbReference type="RefSeq" id="WP_060799979.1">
    <property type="nucleotide sequence ID" value="NZ_KQ957097.1"/>
</dbReference>
<name>A0A133PQ54_9FIRM</name>
<dbReference type="GO" id="GO:0003723">
    <property type="term" value="F:RNA binding"/>
    <property type="evidence" value="ECO:0007669"/>
    <property type="project" value="UniProtKB-KW"/>
</dbReference>
<dbReference type="EMBL" id="LRQE01000024">
    <property type="protein sequence ID" value="KXA30773.1"/>
    <property type="molecule type" value="Genomic_DNA"/>
</dbReference>
<dbReference type="GO" id="GO:0032259">
    <property type="term" value="P:methylation"/>
    <property type="evidence" value="ECO:0007669"/>
    <property type="project" value="UniProtKB-KW"/>
</dbReference>
<dbReference type="InterPro" id="IPR004538">
    <property type="entry name" value="Hemolysin_A/TlyA"/>
</dbReference>
<dbReference type="Pfam" id="PF01728">
    <property type="entry name" value="FtsJ"/>
    <property type="match status" value="1"/>
</dbReference>
<dbReference type="PROSITE" id="PS50889">
    <property type="entry name" value="S4"/>
    <property type="match status" value="1"/>
</dbReference>
<dbReference type="InterPro" id="IPR029063">
    <property type="entry name" value="SAM-dependent_MTases_sf"/>
</dbReference>
<proteinExistence type="inferred from homology"/>
<dbReference type="PIRSF" id="PIRSF005578">
    <property type="entry name" value="TlyA"/>
    <property type="match status" value="1"/>
</dbReference>
<keyword evidence="5" id="KW-0489">Methyltransferase</keyword>
<dbReference type="NCBIfam" id="TIGR00478">
    <property type="entry name" value="tly"/>
    <property type="match status" value="1"/>
</dbReference>
<dbReference type="InterPro" id="IPR002877">
    <property type="entry name" value="RNA_MeTrfase_FtsJ_dom"/>
</dbReference>
<evidence type="ECO:0000256" key="1">
    <source>
        <dbReference type="ARBA" id="ARBA00022884"/>
    </source>
</evidence>
<evidence type="ECO:0000259" key="4">
    <source>
        <dbReference type="SMART" id="SM00363"/>
    </source>
</evidence>
<sequence length="266" mass="29520">MAKKRADVLLVEKGLIDSREKAKRLIMEGKVFIGTDRVDKPGTQLKEDEKIYIKGLEDSFVSRGGHKLEKMIDDYEIDLTDAVCVDIGASTGGFTHCMLKHGAKKVYAIDVGYNQLDYKLRMDDRVVSLERTNIRYFDKDIIEEDVSFISIDVSFISLELVLPVAKDILGPQGEIVALVKPQFEAGKGKVGKGGIVRDKKVHIEVIEKIIDLAGELGFNIKALTNSPIKGTSGNIEFLIYLSNYGEASGTFDAKEIVNKAYENLND</sequence>
<dbReference type="Gene3D" id="3.10.290.10">
    <property type="entry name" value="RNA-binding S4 domain"/>
    <property type="match status" value="1"/>
</dbReference>
<dbReference type="Proteomes" id="UP000070174">
    <property type="component" value="Unassembled WGS sequence"/>
</dbReference>
<gene>
    <name evidence="5" type="ORF">HMPREF3229_00781</name>
</gene>
<dbReference type="AlphaFoldDB" id="A0A133PQ54"/>
<keyword evidence="1 3" id="KW-0694">RNA-binding</keyword>